<feature type="region of interest" description="Disordered" evidence="1">
    <location>
        <begin position="1"/>
        <end position="46"/>
    </location>
</feature>
<name>A0A544QM71_9EURY</name>
<comment type="caution">
    <text evidence="2">The sequence shown here is derived from an EMBL/GenBank/DDBJ whole genome shotgun (WGS) entry which is preliminary data.</text>
</comment>
<accession>A0A544QM71</accession>
<reference evidence="2 3" key="1">
    <citation type="submission" date="2019-02" db="EMBL/GenBank/DDBJ databases">
        <title>Halonotius sp. a new haloqrchaeon isolated from saline water.</title>
        <authorList>
            <person name="Duran-Viseras A."/>
            <person name="Sanchez-Porro C."/>
            <person name="Ventosa A."/>
        </authorList>
    </citation>
    <scope>NUCLEOTIDE SEQUENCE [LARGE SCALE GENOMIC DNA]</scope>
    <source>
        <strain evidence="2 3">F9-27</strain>
    </source>
</reference>
<sequence>MADTKQGRDKQAHDETKRQQEREIRDAQARADETEPPQAGEPEGCYRRNCEEPAAFVVVERYQEETGHGLVEARAELCADHAAEERPANLDAADADYIFRVEPLATDE</sequence>
<feature type="compositionally biased region" description="Basic and acidic residues" evidence="1">
    <location>
        <begin position="1"/>
        <end position="33"/>
    </location>
</feature>
<dbReference type="Proteomes" id="UP000315385">
    <property type="component" value="Unassembled WGS sequence"/>
</dbReference>
<dbReference type="EMBL" id="SESI01000003">
    <property type="protein sequence ID" value="TQQ79696.1"/>
    <property type="molecule type" value="Genomic_DNA"/>
</dbReference>
<evidence type="ECO:0000256" key="1">
    <source>
        <dbReference type="SAM" id="MobiDB-lite"/>
    </source>
</evidence>
<keyword evidence="3" id="KW-1185">Reference proteome</keyword>
<evidence type="ECO:0000313" key="3">
    <source>
        <dbReference type="Proteomes" id="UP000315385"/>
    </source>
</evidence>
<dbReference type="AlphaFoldDB" id="A0A544QM71"/>
<proteinExistence type="predicted"/>
<evidence type="ECO:0000313" key="2">
    <source>
        <dbReference type="EMBL" id="TQQ79696.1"/>
    </source>
</evidence>
<organism evidence="2 3">
    <name type="scientific">Halonotius roseus</name>
    <dbReference type="NCBI Taxonomy" id="2511997"/>
    <lineage>
        <taxon>Archaea</taxon>
        <taxon>Methanobacteriati</taxon>
        <taxon>Methanobacteriota</taxon>
        <taxon>Stenosarchaea group</taxon>
        <taxon>Halobacteria</taxon>
        <taxon>Halobacteriales</taxon>
        <taxon>Haloferacaceae</taxon>
        <taxon>Halonotius</taxon>
    </lineage>
</organism>
<dbReference type="OrthoDB" id="282728at2157"/>
<dbReference type="RefSeq" id="WP_142444285.1">
    <property type="nucleotide sequence ID" value="NZ_SESI01000003.1"/>
</dbReference>
<gene>
    <name evidence="2" type="ORF">EWF95_11860</name>
</gene>
<protein>
    <submittedName>
        <fullName evidence="2">Uncharacterized protein</fullName>
    </submittedName>
</protein>